<name>A0A0A9NM61_ARUDO</name>
<proteinExistence type="predicted"/>
<organism evidence="1">
    <name type="scientific">Arundo donax</name>
    <name type="common">Giant reed</name>
    <name type="synonym">Donax arundinaceus</name>
    <dbReference type="NCBI Taxonomy" id="35708"/>
    <lineage>
        <taxon>Eukaryota</taxon>
        <taxon>Viridiplantae</taxon>
        <taxon>Streptophyta</taxon>
        <taxon>Embryophyta</taxon>
        <taxon>Tracheophyta</taxon>
        <taxon>Spermatophyta</taxon>
        <taxon>Magnoliopsida</taxon>
        <taxon>Liliopsida</taxon>
        <taxon>Poales</taxon>
        <taxon>Poaceae</taxon>
        <taxon>PACMAD clade</taxon>
        <taxon>Arundinoideae</taxon>
        <taxon>Arundineae</taxon>
        <taxon>Arundo</taxon>
    </lineage>
</organism>
<reference evidence="1" key="1">
    <citation type="submission" date="2014-09" db="EMBL/GenBank/DDBJ databases">
        <authorList>
            <person name="Magalhaes I.L.F."/>
            <person name="Oliveira U."/>
            <person name="Santos F.R."/>
            <person name="Vidigal T.H.D.A."/>
            <person name="Brescovit A.D."/>
            <person name="Santos A.J."/>
        </authorList>
    </citation>
    <scope>NUCLEOTIDE SEQUENCE</scope>
    <source>
        <tissue evidence="1">Shoot tissue taken approximately 20 cm above the soil surface</tissue>
    </source>
</reference>
<evidence type="ECO:0000313" key="1">
    <source>
        <dbReference type="EMBL" id="JAD95102.1"/>
    </source>
</evidence>
<dbReference type="AlphaFoldDB" id="A0A0A9NM61"/>
<reference evidence="1" key="2">
    <citation type="journal article" date="2015" name="Data Brief">
        <title>Shoot transcriptome of the giant reed, Arundo donax.</title>
        <authorList>
            <person name="Barrero R.A."/>
            <person name="Guerrero F.D."/>
            <person name="Moolhuijzen P."/>
            <person name="Goolsby J.A."/>
            <person name="Tidwell J."/>
            <person name="Bellgard S.E."/>
            <person name="Bellgard M.I."/>
        </authorList>
    </citation>
    <scope>NUCLEOTIDE SEQUENCE</scope>
    <source>
        <tissue evidence="1">Shoot tissue taken approximately 20 cm above the soil surface</tissue>
    </source>
</reference>
<protein>
    <submittedName>
        <fullName evidence="1">Uncharacterized protein</fullName>
    </submittedName>
</protein>
<sequence>MSTFPANGILNGSVQKIPRRANAIKDVLTAMESSIGSSGGITEVIINEQLKKSLYLLLVGSSSPFIST</sequence>
<dbReference type="EMBL" id="GBRH01202793">
    <property type="protein sequence ID" value="JAD95102.1"/>
    <property type="molecule type" value="Transcribed_RNA"/>
</dbReference>
<accession>A0A0A9NM61</accession>